<sequence>MQLAALEPKKGNAGTFENRRSSHEPLAGRSVARRAQMPFDFPPPKRREDFGPSGINRRVRAFIRDLDMGEAALDLLQSLEEDLQIEIIEQFDIQGCPGSSPGDFILWQPTSTAMSVPAAADQELEHKEITKAASSLSQCTTLAGDSSPGELSPEILTIKPDVENALEQPDCHAISIWTRKSIGVVIGGFLLAFLTAICSAVTYGFFLGYMGLDSYVMSSITQLMKLPQVLLLPFGFLTDCCPIRGNHRKPYFLLSWCLAGCALLAMSLRPLPAPFYCQNEDGSYNFLVPPCNPNIHTEKNWYVFWMFILTAGIQLGITAGEGLLLEYSQREPAERRGQIKAEMTMVSTGGALAASVVVGVFMNSKAYLGTFDWGLSFSGLMALCFVLVVFMIPLSVCCVLELPKPRQRVDRISCGAHVKSSWELVQKNTFSNLLFFAFLVQLLFSITTTAGPMVKSRWAEVKVLQQQTFGIVGLAFMMLATWIYKVCLLQTSWRKAIFVAIVTINVFDAIPTFLTIFGVVRNQYFYLGEDILGCIPMAGLQLVANLMIIELAEPGREGLCYGLIGTFQSSSTPFGAVVSNQIFGLFNPKLSKLENYVADTSTFRSTVAWSYVLTYSSSFVALFLLPMIPFQKEDAQRRKKESGSSSARATLVIVIPTICLIYGIIVLLLTSQEETACLQWIGGQGEEGSGEFCPKSPSGQRVVSRFQLAGQDDKGEWSLENGLSSLEEHCTRDGNVRSRFLSFVRGMWCRRLGVNREVTEFLRDLAEDIQVGVLKEFDPRGTKDGNVSARLYSFAYARSWKRAPKGLRDPEELEAFVHHWQLDASARQVLEALPDEVLVEVLQGFDASNTRDGNVTGRFLGYVRRKWAQHYELEDDCIFTMKRLPEEGQILCLTTFDPWTTRDGNISARLRSFLWKIEAQVTDNARWWDSSSRYDKYYGKSGYDRYDDYSYDYDDVQPRADRATRDAILKFVARWDLDLATGAYLESLKDPDVLARVLEEFDSSGTQDGNVLGRLKAFVRLLSSRRKRGELVLEDKRGRGRREKWQKKVVKMEDASNFE</sequence>
<reference evidence="9 10" key="1">
    <citation type="submission" date="2016-02" db="EMBL/GenBank/DDBJ databases">
        <title>Genome analysis of coral dinoflagellate symbionts highlights evolutionary adaptations to a symbiotic lifestyle.</title>
        <authorList>
            <person name="Aranda M."/>
            <person name="Li Y."/>
            <person name="Liew Y.J."/>
            <person name="Baumgarten S."/>
            <person name="Simakov O."/>
            <person name="Wilson M."/>
            <person name="Piel J."/>
            <person name="Ashoor H."/>
            <person name="Bougouffa S."/>
            <person name="Bajic V.B."/>
            <person name="Ryu T."/>
            <person name="Ravasi T."/>
            <person name="Bayer T."/>
            <person name="Micklem G."/>
            <person name="Kim H."/>
            <person name="Bhak J."/>
            <person name="Lajeunesse T.C."/>
            <person name="Voolstra C.R."/>
        </authorList>
    </citation>
    <scope>NUCLEOTIDE SEQUENCE [LARGE SCALE GENOMIC DNA]</scope>
    <source>
        <strain evidence="9 10">CCMP2467</strain>
    </source>
</reference>
<evidence type="ECO:0000313" key="9">
    <source>
        <dbReference type="EMBL" id="OLQ06654.1"/>
    </source>
</evidence>
<dbReference type="OrthoDB" id="446436at2759"/>
<feature type="transmembrane region" description="Helical" evidence="8">
    <location>
        <begin position="466"/>
        <end position="484"/>
    </location>
</feature>
<evidence type="ECO:0008006" key="11">
    <source>
        <dbReference type="Google" id="ProtNLM"/>
    </source>
</evidence>
<dbReference type="EMBL" id="LSRX01000155">
    <property type="protein sequence ID" value="OLQ06654.1"/>
    <property type="molecule type" value="Genomic_DNA"/>
</dbReference>
<organism evidence="9 10">
    <name type="scientific">Symbiodinium microadriaticum</name>
    <name type="common">Dinoflagellate</name>
    <name type="synonym">Zooxanthella microadriatica</name>
    <dbReference type="NCBI Taxonomy" id="2951"/>
    <lineage>
        <taxon>Eukaryota</taxon>
        <taxon>Sar</taxon>
        <taxon>Alveolata</taxon>
        <taxon>Dinophyceae</taxon>
        <taxon>Suessiales</taxon>
        <taxon>Symbiodiniaceae</taxon>
        <taxon>Symbiodinium</taxon>
    </lineage>
</organism>
<evidence type="ECO:0000256" key="8">
    <source>
        <dbReference type="SAM" id="Phobius"/>
    </source>
</evidence>
<dbReference type="SUPFAM" id="SSF103473">
    <property type="entry name" value="MFS general substrate transporter"/>
    <property type="match status" value="1"/>
</dbReference>
<evidence type="ECO:0000256" key="6">
    <source>
        <dbReference type="ARBA" id="ARBA00023136"/>
    </source>
</evidence>
<dbReference type="AlphaFoldDB" id="A0A1Q9EGS9"/>
<comment type="similarity">
    <text evidence="2">Belongs to the major facilitator superfamily. Folate-biopterin transporter (TC 2.A.71) family.</text>
</comment>
<evidence type="ECO:0000256" key="7">
    <source>
        <dbReference type="SAM" id="MobiDB-lite"/>
    </source>
</evidence>
<proteinExistence type="inferred from homology"/>
<dbReference type="Proteomes" id="UP000186817">
    <property type="component" value="Unassembled WGS sequence"/>
</dbReference>
<keyword evidence="3" id="KW-0813">Transport</keyword>
<evidence type="ECO:0000256" key="3">
    <source>
        <dbReference type="ARBA" id="ARBA00022448"/>
    </source>
</evidence>
<gene>
    <name evidence="9" type="ORF">AK812_SmicGene10053</name>
</gene>
<dbReference type="InterPro" id="IPR036259">
    <property type="entry name" value="MFS_trans_sf"/>
</dbReference>
<dbReference type="GO" id="GO:0016020">
    <property type="term" value="C:membrane"/>
    <property type="evidence" value="ECO:0007669"/>
    <property type="project" value="UniProtKB-SubCell"/>
</dbReference>
<dbReference type="PANTHER" id="PTHR31585:SF5">
    <property type="entry name" value="RNA-BINDING S4 DOMAIN-CONTAINING PROTEIN"/>
    <property type="match status" value="1"/>
</dbReference>
<feature type="transmembrane region" description="Helical" evidence="8">
    <location>
        <begin position="302"/>
        <end position="325"/>
    </location>
</feature>
<protein>
    <recommendedName>
        <fullName evidence="11">Folate-biopterin transporter 1, chloroplastic</fullName>
    </recommendedName>
</protein>
<dbReference type="Gene3D" id="1.20.1250.20">
    <property type="entry name" value="MFS general substrate transporter like domains"/>
    <property type="match status" value="1"/>
</dbReference>
<feature type="transmembrane region" description="Helical" evidence="8">
    <location>
        <begin position="182"/>
        <end position="206"/>
    </location>
</feature>
<comment type="subcellular location">
    <subcellularLocation>
        <location evidence="1">Membrane</location>
        <topology evidence="1">Multi-pass membrane protein</topology>
    </subcellularLocation>
</comment>
<dbReference type="InterPro" id="IPR039309">
    <property type="entry name" value="BT1"/>
</dbReference>
<evidence type="ECO:0000313" key="10">
    <source>
        <dbReference type="Proteomes" id="UP000186817"/>
    </source>
</evidence>
<comment type="caution">
    <text evidence="9">The sequence shown here is derived from an EMBL/GenBank/DDBJ whole genome shotgun (WGS) entry which is preliminary data.</text>
</comment>
<feature type="transmembrane region" description="Helical" evidence="8">
    <location>
        <begin position="250"/>
        <end position="268"/>
    </location>
</feature>
<evidence type="ECO:0000256" key="4">
    <source>
        <dbReference type="ARBA" id="ARBA00022692"/>
    </source>
</evidence>
<keyword evidence="5 8" id="KW-1133">Transmembrane helix</keyword>
<keyword evidence="4 8" id="KW-0812">Transmembrane</keyword>
<feature type="region of interest" description="Disordered" evidence="7">
    <location>
        <begin position="1"/>
        <end position="52"/>
    </location>
</feature>
<feature type="transmembrane region" description="Helical" evidence="8">
    <location>
        <begin position="608"/>
        <end position="628"/>
    </location>
</feature>
<evidence type="ECO:0000256" key="1">
    <source>
        <dbReference type="ARBA" id="ARBA00004141"/>
    </source>
</evidence>
<name>A0A1Q9EGS9_SYMMI</name>
<feature type="transmembrane region" description="Helical" evidence="8">
    <location>
        <begin position="496"/>
        <end position="520"/>
    </location>
</feature>
<accession>A0A1Q9EGS9</accession>
<keyword evidence="10" id="KW-1185">Reference proteome</keyword>
<feature type="transmembrane region" description="Helical" evidence="8">
    <location>
        <begin position="433"/>
        <end position="454"/>
    </location>
</feature>
<feature type="transmembrane region" description="Helical" evidence="8">
    <location>
        <begin position="380"/>
        <end position="402"/>
    </location>
</feature>
<evidence type="ECO:0000256" key="2">
    <source>
        <dbReference type="ARBA" id="ARBA00007015"/>
    </source>
</evidence>
<feature type="transmembrane region" description="Helical" evidence="8">
    <location>
        <begin position="649"/>
        <end position="669"/>
    </location>
</feature>
<feature type="transmembrane region" description="Helical" evidence="8">
    <location>
        <begin position="346"/>
        <end position="368"/>
    </location>
</feature>
<evidence type="ECO:0000256" key="5">
    <source>
        <dbReference type="ARBA" id="ARBA00022989"/>
    </source>
</evidence>
<feature type="transmembrane region" description="Helical" evidence="8">
    <location>
        <begin position="226"/>
        <end position="243"/>
    </location>
</feature>
<keyword evidence="6 8" id="KW-0472">Membrane</keyword>
<dbReference type="PANTHER" id="PTHR31585">
    <property type="entry name" value="FOLATE-BIOPTERIN TRANSPORTER 1, CHLOROPLASTIC"/>
    <property type="match status" value="1"/>
</dbReference>